<dbReference type="OrthoDB" id="5234237at2759"/>
<proteinExistence type="predicted"/>
<sequence>MQLCIHSSLKEKVNAAVIFTFDPYKMCLFVYTLSSCSHSCFQNVAECAVAQGFSGDDNDDNNKNTLRMDMTLATPKFLFDTARSHSRTPDFYRAAFNCKKRKATRPVTGLCKQCLRNAAEQHSLKTKMNMGSVAIITPSDGGDAGVLRYGQPFDSRAALVGLPHSSSVSSTSTSDTTSSTKSVAWSLRSFWKRARPSEMV</sequence>
<reference evidence="1 2" key="1">
    <citation type="journal article" date="2018" name="Mycol. Prog.">
        <title>Coniella lustricola, a new species from submerged detritus.</title>
        <authorList>
            <person name="Raudabaugh D.B."/>
            <person name="Iturriaga T."/>
            <person name="Carver A."/>
            <person name="Mondo S."/>
            <person name="Pangilinan J."/>
            <person name="Lipzen A."/>
            <person name="He G."/>
            <person name="Amirebrahimi M."/>
            <person name="Grigoriev I.V."/>
            <person name="Miller A.N."/>
        </authorList>
    </citation>
    <scope>NUCLEOTIDE SEQUENCE [LARGE SCALE GENOMIC DNA]</scope>
    <source>
        <strain evidence="1 2">B22-T-1</strain>
    </source>
</reference>
<name>A0A2T3AGJ4_9PEZI</name>
<dbReference type="AlphaFoldDB" id="A0A2T3AGJ4"/>
<evidence type="ECO:0000313" key="1">
    <source>
        <dbReference type="EMBL" id="PSR97337.1"/>
    </source>
</evidence>
<organism evidence="1 2">
    <name type="scientific">Coniella lustricola</name>
    <dbReference type="NCBI Taxonomy" id="2025994"/>
    <lineage>
        <taxon>Eukaryota</taxon>
        <taxon>Fungi</taxon>
        <taxon>Dikarya</taxon>
        <taxon>Ascomycota</taxon>
        <taxon>Pezizomycotina</taxon>
        <taxon>Sordariomycetes</taxon>
        <taxon>Sordariomycetidae</taxon>
        <taxon>Diaporthales</taxon>
        <taxon>Schizoparmaceae</taxon>
        <taxon>Coniella</taxon>
    </lineage>
</organism>
<dbReference type="Proteomes" id="UP000241462">
    <property type="component" value="Unassembled WGS sequence"/>
</dbReference>
<evidence type="ECO:0000313" key="2">
    <source>
        <dbReference type="Proteomes" id="UP000241462"/>
    </source>
</evidence>
<accession>A0A2T3AGJ4</accession>
<keyword evidence="2" id="KW-1185">Reference proteome</keyword>
<protein>
    <submittedName>
        <fullName evidence="1">Uncharacterized protein</fullName>
    </submittedName>
</protein>
<dbReference type="EMBL" id="KZ678392">
    <property type="protein sequence ID" value="PSR97337.1"/>
    <property type="molecule type" value="Genomic_DNA"/>
</dbReference>
<gene>
    <name evidence="1" type="ORF">BD289DRAFT_107671</name>
</gene>
<dbReference type="InParanoid" id="A0A2T3AGJ4"/>